<evidence type="ECO:0000256" key="7">
    <source>
        <dbReference type="ARBA" id="ARBA00023235"/>
    </source>
</evidence>
<evidence type="ECO:0000256" key="11">
    <source>
        <dbReference type="SAM" id="MobiDB-lite"/>
    </source>
</evidence>
<dbReference type="Proteomes" id="UP000029444">
    <property type="component" value="Unassembled WGS sequence"/>
</dbReference>
<dbReference type="EC" id="5.2.1.8" evidence="10"/>
<reference evidence="13 14" key="1">
    <citation type="submission" date="2012-09" db="EMBL/GenBank/DDBJ databases">
        <title>Genome Sequence of alkane-degrading Bacterium Alcanivorax sp. 19-m-6.</title>
        <authorList>
            <person name="Lai Q."/>
            <person name="Shao Z."/>
        </authorList>
    </citation>
    <scope>NUCLEOTIDE SEQUENCE [LARGE SCALE GENOMIC DNA]</scope>
    <source>
        <strain evidence="13 14">19-m-6</strain>
    </source>
</reference>
<keyword evidence="14" id="KW-1185">Reference proteome</keyword>
<dbReference type="OrthoDB" id="9808891at2"/>
<dbReference type="GO" id="GO:0005737">
    <property type="term" value="C:cytoplasm"/>
    <property type="evidence" value="ECO:0007669"/>
    <property type="project" value="UniProtKB-SubCell"/>
</dbReference>
<keyword evidence="7 9" id="KW-0413">Isomerase</keyword>
<feature type="region of interest" description="Disordered" evidence="11">
    <location>
        <begin position="142"/>
        <end position="162"/>
    </location>
</feature>
<evidence type="ECO:0000256" key="2">
    <source>
        <dbReference type="ARBA" id="ARBA00004496"/>
    </source>
</evidence>
<protein>
    <recommendedName>
        <fullName evidence="10">Peptidyl-prolyl cis-trans isomerase</fullName>
        <ecNumber evidence="10">5.2.1.8</ecNumber>
    </recommendedName>
</protein>
<comment type="caution">
    <text evidence="13">The sequence shown here is derived from an EMBL/GenBank/DDBJ whole genome shotgun (WGS) entry which is preliminary data.</text>
</comment>
<evidence type="ECO:0000256" key="5">
    <source>
        <dbReference type="ARBA" id="ARBA00023110"/>
    </source>
</evidence>
<dbReference type="GO" id="GO:0003755">
    <property type="term" value="F:peptidyl-prolyl cis-trans isomerase activity"/>
    <property type="evidence" value="ECO:0007669"/>
    <property type="project" value="UniProtKB-UniRule"/>
</dbReference>
<evidence type="ECO:0000313" key="13">
    <source>
        <dbReference type="EMBL" id="KGD63561.1"/>
    </source>
</evidence>
<sequence>MQISENAVVSIHYTLTNSAGQTIDSSIERGEPLAYLHGAGNIIPGLENALIGKQAGDKLDVTVSPEEGYGERHEQLIQQVPKSAFEGSEDNLQPGMQFQAQTEAGPRIFTITAVEGDEVTVDGNHPLAGETLNFAVEITEVREASDEEKEHGHVHGPGGHDH</sequence>
<dbReference type="PANTHER" id="PTHR47861:SF3">
    <property type="entry name" value="FKBP-TYPE PEPTIDYL-PROLYL CIS-TRANS ISOMERASE SLYD"/>
    <property type="match status" value="1"/>
</dbReference>
<comment type="function">
    <text evidence="8">Also involved in hydrogenase metallocenter assembly, probably by participating in the nickel insertion step. This function in hydrogenase biosynthesis requires chaperone activity and the presence of the metal-binding domain, but not PPIase activity.</text>
</comment>
<dbReference type="SUPFAM" id="SSF54534">
    <property type="entry name" value="FKBP-like"/>
    <property type="match status" value="1"/>
</dbReference>
<dbReference type="STRING" id="1177154.Y5S_03197"/>
<evidence type="ECO:0000256" key="9">
    <source>
        <dbReference type="PROSITE-ProRule" id="PRU00277"/>
    </source>
</evidence>
<dbReference type="PROSITE" id="PS50059">
    <property type="entry name" value="FKBP_PPIASE"/>
    <property type="match status" value="1"/>
</dbReference>
<dbReference type="InterPro" id="IPR046357">
    <property type="entry name" value="PPIase_dom_sf"/>
</dbReference>
<comment type="subcellular location">
    <subcellularLocation>
        <location evidence="2">Cytoplasm</location>
    </subcellularLocation>
</comment>
<evidence type="ECO:0000256" key="3">
    <source>
        <dbReference type="ARBA" id="ARBA00006577"/>
    </source>
</evidence>
<gene>
    <name evidence="13" type="ORF">Y5S_03197</name>
</gene>
<feature type="domain" description="PPIase FKBP-type" evidence="12">
    <location>
        <begin position="6"/>
        <end position="84"/>
    </location>
</feature>
<dbReference type="EMBL" id="ARXV01000016">
    <property type="protein sequence ID" value="KGD63561.1"/>
    <property type="molecule type" value="Genomic_DNA"/>
</dbReference>
<evidence type="ECO:0000313" key="14">
    <source>
        <dbReference type="Proteomes" id="UP000029444"/>
    </source>
</evidence>
<name>A0A095SG49_9GAMM</name>
<dbReference type="AlphaFoldDB" id="A0A095SG49"/>
<evidence type="ECO:0000256" key="8">
    <source>
        <dbReference type="ARBA" id="ARBA00037071"/>
    </source>
</evidence>
<evidence type="ECO:0000259" key="12">
    <source>
        <dbReference type="PROSITE" id="PS50059"/>
    </source>
</evidence>
<evidence type="ECO:0000256" key="4">
    <source>
        <dbReference type="ARBA" id="ARBA00022490"/>
    </source>
</evidence>
<dbReference type="PATRIC" id="fig|1177154.3.peg.3239"/>
<dbReference type="Gene3D" id="3.10.50.40">
    <property type="match status" value="1"/>
</dbReference>
<dbReference type="InterPro" id="IPR001179">
    <property type="entry name" value="PPIase_FKBP_dom"/>
</dbReference>
<dbReference type="Pfam" id="PF00254">
    <property type="entry name" value="FKBP_C"/>
    <property type="match status" value="1"/>
</dbReference>
<accession>A0A095SG49</accession>
<dbReference type="GO" id="GO:0042026">
    <property type="term" value="P:protein refolding"/>
    <property type="evidence" value="ECO:0007669"/>
    <property type="project" value="UniProtKB-ARBA"/>
</dbReference>
<evidence type="ECO:0000256" key="6">
    <source>
        <dbReference type="ARBA" id="ARBA00023186"/>
    </source>
</evidence>
<organism evidence="13 14">
    <name type="scientific">Alcanivorax nanhaiticus</name>
    <dbReference type="NCBI Taxonomy" id="1177154"/>
    <lineage>
        <taxon>Bacteria</taxon>
        <taxon>Pseudomonadati</taxon>
        <taxon>Pseudomonadota</taxon>
        <taxon>Gammaproteobacteria</taxon>
        <taxon>Oceanospirillales</taxon>
        <taxon>Alcanivoracaceae</taxon>
        <taxon>Alcanivorax</taxon>
    </lineage>
</organism>
<dbReference type="RefSeq" id="WP_035234475.1">
    <property type="nucleotide sequence ID" value="NZ_ARXV01000016.1"/>
</dbReference>
<evidence type="ECO:0000256" key="10">
    <source>
        <dbReference type="RuleBase" id="RU003915"/>
    </source>
</evidence>
<keyword evidence="6" id="KW-0143">Chaperone</keyword>
<keyword evidence="5 9" id="KW-0697">Rotamase</keyword>
<proteinExistence type="inferred from homology"/>
<keyword evidence="4" id="KW-0963">Cytoplasm</keyword>
<evidence type="ECO:0000256" key="1">
    <source>
        <dbReference type="ARBA" id="ARBA00000971"/>
    </source>
</evidence>
<comment type="catalytic activity">
    <reaction evidence="1 9 10">
        <text>[protein]-peptidylproline (omega=180) = [protein]-peptidylproline (omega=0)</text>
        <dbReference type="Rhea" id="RHEA:16237"/>
        <dbReference type="Rhea" id="RHEA-COMP:10747"/>
        <dbReference type="Rhea" id="RHEA-COMP:10748"/>
        <dbReference type="ChEBI" id="CHEBI:83833"/>
        <dbReference type="ChEBI" id="CHEBI:83834"/>
        <dbReference type="EC" id="5.2.1.8"/>
    </reaction>
</comment>
<dbReference type="eggNOG" id="COG1047">
    <property type="taxonomic scope" value="Bacteria"/>
</dbReference>
<dbReference type="PANTHER" id="PTHR47861">
    <property type="entry name" value="FKBP-TYPE PEPTIDYL-PROLYL CIS-TRANS ISOMERASE SLYD"/>
    <property type="match status" value="1"/>
</dbReference>
<comment type="similarity">
    <text evidence="3 10">Belongs to the FKBP-type PPIase family.</text>
</comment>